<dbReference type="Proteomes" id="UP000322530">
    <property type="component" value="Unassembled WGS sequence"/>
</dbReference>
<keyword evidence="2" id="KW-1185">Reference proteome</keyword>
<accession>A0A5A5T8Y0</accession>
<gene>
    <name evidence="1" type="ORF">KDI_12890</name>
</gene>
<dbReference type="OrthoDB" id="9806951at2"/>
<reference evidence="1 2" key="1">
    <citation type="submission" date="2019-01" db="EMBL/GenBank/DDBJ databases">
        <title>Draft genome sequence of Dictyobacter sp. Uno17.</title>
        <authorList>
            <person name="Wang C.M."/>
            <person name="Zheng Y."/>
            <person name="Sakai Y."/>
            <person name="Abe K."/>
            <person name="Yokota A."/>
            <person name="Yabe S."/>
        </authorList>
    </citation>
    <scope>NUCLEOTIDE SEQUENCE [LARGE SCALE GENOMIC DNA]</scope>
    <source>
        <strain evidence="1 2">Uno17</strain>
    </source>
</reference>
<organism evidence="1 2">
    <name type="scientific">Dictyobacter arantiisoli</name>
    <dbReference type="NCBI Taxonomy" id="2014874"/>
    <lineage>
        <taxon>Bacteria</taxon>
        <taxon>Bacillati</taxon>
        <taxon>Chloroflexota</taxon>
        <taxon>Ktedonobacteria</taxon>
        <taxon>Ktedonobacterales</taxon>
        <taxon>Dictyobacteraceae</taxon>
        <taxon>Dictyobacter</taxon>
    </lineage>
</organism>
<dbReference type="RefSeq" id="WP_149400728.1">
    <property type="nucleotide sequence ID" value="NZ_BIXY01000013.1"/>
</dbReference>
<sequence>MQLPQPYIHTSPRMIAMVDRPQMVPREGPIADAVYGYHTLWAAEVPFIPAYVQTNENTFEQDTSLHITRVLERQVRFLYDLAQSRDNHSTFEMRLVAWPQEGGYAQVGIAFIGKVFHPDERISRQLALGLWDKFSAIFPHEAPLSYPLVPIQEAADPNGLSSHSFAEWFEPLPLTQLTDLRSIVELRKYEDWPTVRGIGGVMYARDYIPHPFVAALDYTAMARLFETMARQRELCMVAITLRPQRLSDQEIIVLHELASWYQKSSQGETVISGPLVEAMRELQSDIFEAYVRRRADLGLKVYENLVREQRSLFLVRLQVVGAPIAQDDLIEALGSEVMANAGNAYPSRWTRVEPTARDSRWARFNLQWLEFVRWGNSPLVQQYPPLLRLRQLVTVQEAAGAFRLPIAPSHGGLAGLDVRDEPFTPPRILTAPGQGIPLGHILDRGTPTGTTLALPFANLQRPTLILGDADRPRELALQHILVGLLARNIPWILIRGSAPFDSDATQVLGVRRISLDSLLGSAILPLHPFLPPPGITYPAFLDSLVRVLAASYRLDGAASILLRRALHTTYEAQGWTATTRGQVIELDALASCLEKLALSPEVPVEVGTLLRTRCVLPLRDLAIVAAPLLHASATAASDLWSEATVVELGELGNDLHTRVLQGCLWSWLALALSARPATAGDGVRGIIALEDAHGLFAPISDEQHAHEQASTAILLPLLLSLGRAHVGTLLSDRRPDLFSSELISKAGATLITQSFSLSMQRSAAALLNLSTRQQARVSRLSEREAVISLYGMETALINL</sequence>
<evidence type="ECO:0000313" key="1">
    <source>
        <dbReference type="EMBL" id="GCF07725.1"/>
    </source>
</evidence>
<dbReference type="AlphaFoldDB" id="A0A5A5T8Y0"/>
<dbReference type="EMBL" id="BIXY01000013">
    <property type="protein sequence ID" value="GCF07725.1"/>
    <property type="molecule type" value="Genomic_DNA"/>
</dbReference>
<evidence type="ECO:0000313" key="2">
    <source>
        <dbReference type="Proteomes" id="UP000322530"/>
    </source>
</evidence>
<name>A0A5A5T8Y0_9CHLR</name>
<proteinExistence type="predicted"/>
<comment type="caution">
    <text evidence="1">The sequence shown here is derived from an EMBL/GenBank/DDBJ whole genome shotgun (WGS) entry which is preliminary data.</text>
</comment>
<protein>
    <submittedName>
        <fullName evidence="1">Uncharacterized protein</fullName>
    </submittedName>
</protein>